<evidence type="ECO:0000256" key="11">
    <source>
        <dbReference type="ARBA" id="ARBA00022989"/>
    </source>
</evidence>
<evidence type="ECO:0000256" key="12">
    <source>
        <dbReference type="ARBA" id="ARBA00023027"/>
    </source>
</evidence>
<organism evidence="21">
    <name type="scientific">Coeliccia cyanomelas</name>
    <dbReference type="NCBI Taxonomy" id="476659"/>
    <lineage>
        <taxon>Eukaryota</taxon>
        <taxon>Metazoa</taxon>
        <taxon>Ecdysozoa</taxon>
        <taxon>Arthropoda</taxon>
        <taxon>Hexapoda</taxon>
        <taxon>Insecta</taxon>
        <taxon>Pterygota</taxon>
        <taxon>Palaeoptera</taxon>
        <taxon>Odonata</taxon>
        <taxon>Zygoptera</taxon>
        <taxon>Platycnemididae</taxon>
        <taxon>Coeliccia</taxon>
    </lineage>
</organism>
<dbReference type="GO" id="GO:0042773">
    <property type="term" value="P:ATP synthesis coupled electron transport"/>
    <property type="evidence" value="ECO:0007669"/>
    <property type="project" value="InterPro"/>
</dbReference>
<feature type="transmembrane region" description="Helical" evidence="17">
    <location>
        <begin position="49"/>
        <end position="75"/>
    </location>
</feature>
<reference evidence="21" key="1">
    <citation type="journal article" date="2019" name="Sci. Rep.">
        <title>The mitochondrial genomes of palaeopteran insects and insights into the early insect relationships.</title>
        <authorList>
            <person name="Song N."/>
            <person name="Li X."/>
            <person name="Yin X."/>
            <person name="Li X."/>
            <person name="Yin J."/>
            <person name="Pan P."/>
        </authorList>
    </citation>
    <scope>NUCLEOTIDE SEQUENCE</scope>
</reference>
<evidence type="ECO:0000256" key="16">
    <source>
        <dbReference type="ARBA" id="ARBA00049551"/>
    </source>
</evidence>
<accession>A0A6C0R254</accession>
<dbReference type="EC" id="7.1.1.2" evidence="3 17"/>
<evidence type="ECO:0000256" key="15">
    <source>
        <dbReference type="ARBA" id="ARBA00023136"/>
    </source>
</evidence>
<feature type="transmembrane region" description="Helical" evidence="17">
    <location>
        <begin position="458"/>
        <end position="477"/>
    </location>
</feature>
<feature type="transmembrane region" description="Helical" evidence="17">
    <location>
        <begin position="249"/>
        <end position="267"/>
    </location>
</feature>
<sequence length="598" mass="68057">MYLRLNICNISSSFLFICSFLLLFLGFYFCIYDLCYFIDWEVISLNSMVVVMTFLFDWMSIIFMSFVLFISSMVIFYSNNYMEGDMFLLRFIFLVLLFVLSMMLLIISPNMISILLGWDGLGLISYLLVIYYQNFKSFSAGMLTVLSNRLGDVAFLISIAWMLNFGSWNYIFYVDCLYSSMELKIISFLMIFAAMTKSAQIPFSSWLPAAMAAPTPVSALVHSSTLVTAGVYLMIRFNSLVLSTGYNNYLLFIGGMTMFMSGLGANFEFDLKKIIALSTLSQLGLMMSILSMGYPNLAFFHLLSHALFKALLFMCAGVIIHNLNDCQDIRFMGGLLGYLPMTSMCFCVSNLSLCGMPFLAGFYSKDLVLEMGFMSMINYVALLFYIISTGLTACYTSRLIFFVMLGDNYLSSSNCVNDEGWFMLKGMLGMTFMAIVGGSFISWFMFPYPHMVCLSLMMKTLAVSISFIGALLGYFFFKFSYNYNLVSFSYVLTSYFAGSMWFMPYISTRGVVPKFLISGGILLKSFDHGWCELFGGQGMFKFLKNTSIINQFFQTSLIKVYLMSFVFFILIIMIMFCLGILSIKVLLWSCNYGKFFYP</sequence>
<dbReference type="InterPro" id="IPR001750">
    <property type="entry name" value="ND/Mrp_TM"/>
</dbReference>
<feature type="transmembrane region" description="Helical" evidence="17">
    <location>
        <begin position="426"/>
        <end position="446"/>
    </location>
</feature>
<comment type="similarity">
    <text evidence="17">Belongs to the complex I subunit 5 family.</text>
</comment>
<geneLocation type="mitochondrion" evidence="21"/>
<comment type="function">
    <text evidence="1">Core subunit of the mitochondrial membrane respiratory chain NADH dehydrogenase (Complex I) that is believed to belong to the minimal assembly required for catalysis. Complex I functions in the transfer of electrons from NADH to the respiratory chain. The immediate electron acceptor for the enzyme is believed to be ubiquinone.</text>
</comment>
<feature type="transmembrane region" description="Helical" evidence="17">
    <location>
        <begin position="219"/>
        <end position="237"/>
    </location>
</feature>
<evidence type="ECO:0000256" key="2">
    <source>
        <dbReference type="ARBA" id="ARBA00004448"/>
    </source>
</evidence>
<keyword evidence="12 17" id="KW-0520">NAD</keyword>
<dbReference type="Pfam" id="PF06455">
    <property type="entry name" value="NADH5_C"/>
    <property type="match status" value="1"/>
</dbReference>
<dbReference type="InterPro" id="IPR001516">
    <property type="entry name" value="Proton_antipo_N"/>
</dbReference>
<feature type="domain" description="NADH dehydrogenase subunit 5 C-terminal" evidence="20">
    <location>
        <begin position="395"/>
        <end position="576"/>
    </location>
</feature>
<feature type="transmembrane region" description="Helical" evidence="17">
    <location>
        <begin position="335"/>
        <end position="359"/>
    </location>
</feature>
<feature type="transmembrane region" description="Helical" evidence="17">
    <location>
        <begin position="153"/>
        <end position="173"/>
    </location>
</feature>
<dbReference type="PANTHER" id="PTHR42829">
    <property type="entry name" value="NADH-UBIQUINONE OXIDOREDUCTASE CHAIN 5"/>
    <property type="match status" value="1"/>
</dbReference>
<dbReference type="InterPro" id="IPR003945">
    <property type="entry name" value="NU5C-like"/>
</dbReference>
<evidence type="ECO:0000256" key="6">
    <source>
        <dbReference type="ARBA" id="ARBA00022660"/>
    </source>
</evidence>
<keyword evidence="7 17" id="KW-0812">Transmembrane</keyword>
<comment type="subcellular location">
    <subcellularLocation>
        <location evidence="2">Mitochondrion inner membrane</location>
        <topology evidence="2">Multi-pass membrane protein</topology>
    </subcellularLocation>
</comment>
<evidence type="ECO:0000259" key="20">
    <source>
        <dbReference type="Pfam" id="PF06455"/>
    </source>
</evidence>
<evidence type="ECO:0000259" key="18">
    <source>
        <dbReference type="Pfam" id="PF00361"/>
    </source>
</evidence>
<feature type="transmembrane region" description="Helical" evidence="17">
    <location>
        <begin position="112"/>
        <end position="132"/>
    </location>
</feature>
<feature type="transmembrane region" description="Helical" evidence="17">
    <location>
        <begin position="379"/>
        <end position="405"/>
    </location>
</feature>
<dbReference type="EMBL" id="MK951666">
    <property type="protein sequence ID" value="QHZ87484.1"/>
    <property type="molecule type" value="Genomic_DNA"/>
</dbReference>
<feature type="domain" description="NADH:quinone oxidoreductase/Mrp antiporter transmembrane" evidence="18">
    <location>
        <begin position="108"/>
        <end position="391"/>
    </location>
</feature>
<evidence type="ECO:0000256" key="17">
    <source>
        <dbReference type="RuleBase" id="RU003404"/>
    </source>
</evidence>
<feature type="transmembrane region" description="Helical" evidence="17">
    <location>
        <begin position="185"/>
        <end position="207"/>
    </location>
</feature>
<keyword evidence="5 17" id="KW-0813">Transport</keyword>
<dbReference type="GO" id="GO:0015990">
    <property type="term" value="P:electron transport coupled proton transport"/>
    <property type="evidence" value="ECO:0007669"/>
    <property type="project" value="TreeGrafter"/>
</dbReference>
<feature type="transmembrane region" description="Helical" evidence="17">
    <location>
        <begin position="87"/>
        <end position="106"/>
    </location>
</feature>
<dbReference type="Pfam" id="PF00361">
    <property type="entry name" value="Proton_antipo_M"/>
    <property type="match status" value="1"/>
</dbReference>
<evidence type="ECO:0000259" key="19">
    <source>
        <dbReference type="Pfam" id="PF00662"/>
    </source>
</evidence>
<dbReference type="AlphaFoldDB" id="A0A6C0R254"/>
<dbReference type="InterPro" id="IPR010934">
    <property type="entry name" value="NADH_DH_su5_C"/>
</dbReference>
<evidence type="ECO:0000256" key="3">
    <source>
        <dbReference type="ARBA" id="ARBA00012944"/>
    </source>
</evidence>
<feature type="transmembrane region" description="Helical" evidence="17">
    <location>
        <begin position="560"/>
        <end position="587"/>
    </location>
</feature>
<proteinExistence type="inferred from homology"/>
<keyword evidence="13 17" id="KW-0830">Ubiquinone</keyword>
<evidence type="ECO:0000256" key="13">
    <source>
        <dbReference type="ARBA" id="ARBA00023075"/>
    </source>
</evidence>
<evidence type="ECO:0000256" key="4">
    <source>
        <dbReference type="ARBA" id="ARBA00021096"/>
    </source>
</evidence>
<keyword evidence="14 17" id="KW-0496">Mitochondrion</keyword>
<name>A0A6C0R254_9ODON</name>
<keyword evidence="6" id="KW-0679">Respiratory chain</keyword>
<evidence type="ECO:0000256" key="14">
    <source>
        <dbReference type="ARBA" id="ARBA00023128"/>
    </source>
</evidence>
<keyword evidence="10" id="KW-0249">Electron transport</keyword>
<gene>
    <name evidence="21" type="primary">nad5</name>
</gene>
<evidence type="ECO:0000256" key="7">
    <source>
        <dbReference type="ARBA" id="ARBA00022692"/>
    </source>
</evidence>
<comment type="function">
    <text evidence="17">Core subunit of the mitochondrial membrane respiratory chain NADH dehydrogenase (Complex I) which catalyzes electron transfer from NADH through the respiratory chain, using ubiquinone as an electron acceptor. Essential for the catalytic activity and assembly of complex I.</text>
</comment>
<protein>
    <recommendedName>
        <fullName evidence="4 17">NADH-ubiquinone oxidoreductase chain 5</fullName>
        <ecNumber evidence="3 17">7.1.1.2</ecNumber>
    </recommendedName>
</protein>
<feature type="transmembrane region" description="Helical" evidence="17">
    <location>
        <begin position="7"/>
        <end position="29"/>
    </location>
</feature>
<dbReference type="GO" id="GO:0003954">
    <property type="term" value="F:NADH dehydrogenase activity"/>
    <property type="evidence" value="ECO:0007669"/>
    <property type="project" value="TreeGrafter"/>
</dbReference>
<comment type="catalytic activity">
    <reaction evidence="16 17">
        <text>a ubiquinone + NADH + 5 H(+)(in) = a ubiquinol + NAD(+) + 4 H(+)(out)</text>
        <dbReference type="Rhea" id="RHEA:29091"/>
        <dbReference type="Rhea" id="RHEA-COMP:9565"/>
        <dbReference type="Rhea" id="RHEA-COMP:9566"/>
        <dbReference type="ChEBI" id="CHEBI:15378"/>
        <dbReference type="ChEBI" id="CHEBI:16389"/>
        <dbReference type="ChEBI" id="CHEBI:17976"/>
        <dbReference type="ChEBI" id="CHEBI:57540"/>
        <dbReference type="ChEBI" id="CHEBI:57945"/>
        <dbReference type="EC" id="7.1.1.2"/>
    </reaction>
</comment>
<keyword evidence="8" id="KW-0999">Mitochondrion inner membrane</keyword>
<feature type="transmembrane region" description="Helical" evidence="17">
    <location>
        <begin position="484"/>
        <end position="506"/>
    </location>
</feature>
<dbReference type="GO" id="GO:0005743">
    <property type="term" value="C:mitochondrial inner membrane"/>
    <property type="evidence" value="ECO:0007669"/>
    <property type="project" value="UniProtKB-SubCell"/>
</dbReference>
<dbReference type="GO" id="GO:0008137">
    <property type="term" value="F:NADH dehydrogenase (ubiquinone) activity"/>
    <property type="evidence" value="ECO:0007669"/>
    <property type="project" value="UniProtKB-EC"/>
</dbReference>
<evidence type="ECO:0000256" key="9">
    <source>
        <dbReference type="ARBA" id="ARBA00022967"/>
    </source>
</evidence>
<dbReference type="Pfam" id="PF00662">
    <property type="entry name" value="Proton_antipo_N"/>
    <property type="match status" value="1"/>
</dbReference>
<feature type="domain" description="NADH-Ubiquinone oxidoreductase (complex I) chain 5 N-terminal" evidence="19">
    <location>
        <begin position="43"/>
        <end position="91"/>
    </location>
</feature>
<keyword evidence="11 17" id="KW-1133">Transmembrane helix</keyword>
<feature type="transmembrane region" description="Helical" evidence="17">
    <location>
        <begin position="306"/>
        <end position="323"/>
    </location>
</feature>
<keyword evidence="9" id="KW-1278">Translocase</keyword>
<keyword evidence="15 17" id="KW-0472">Membrane</keyword>
<evidence type="ECO:0000256" key="5">
    <source>
        <dbReference type="ARBA" id="ARBA00022448"/>
    </source>
</evidence>
<evidence type="ECO:0000313" key="21">
    <source>
        <dbReference type="EMBL" id="QHZ87484.1"/>
    </source>
</evidence>
<evidence type="ECO:0000256" key="8">
    <source>
        <dbReference type="ARBA" id="ARBA00022792"/>
    </source>
</evidence>
<dbReference type="PANTHER" id="PTHR42829:SF2">
    <property type="entry name" value="NADH-UBIQUINONE OXIDOREDUCTASE CHAIN 5"/>
    <property type="match status" value="1"/>
</dbReference>
<dbReference type="PRINTS" id="PR01434">
    <property type="entry name" value="NADHDHGNASE5"/>
</dbReference>
<evidence type="ECO:0000256" key="1">
    <source>
        <dbReference type="ARBA" id="ARBA00003257"/>
    </source>
</evidence>
<evidence type="ECO:0000256" key="10">
    <source>
        <dbReference type="ARBA" id="ARBA00022982"/>
    </source>
</evidence>